<comment type="similarity">
    <text evidence="6">Belongs to the AUP1 family.</text>
</comment>
<evidence type="ECO:0000256" key="2">
    <source>
        <dbReference type="ARBA" id="ARBA00004502"/>
    </source>
</evidence>
<dbReference type="GO" id="GO:0036503">
    <property type="term" value="P:ERAD pathway"/>
    <property type="evidence" value="ECO:0007669"/>
    <property type="project" value="InterPro"/>
</dbReference>
<evidence type="ECO:0000313" key="13">
    <source>
        <dbReference type="Proteomes" id="UP001154078"/>
    </source>
</evidence>
<feature type="region of interest" description="Disordered" evidence="9">
    <location>
        <begin position="335"/>
        <end position="394"/>
    </location>
</feature>
<evidence type="ECO:0000256" key="7">
    <source>
        <dbReference type="ARBA" id="ARBA00035685"/>
    </source>
</evidence>
<dbReference type="GO" id="GO:0005811">
    <property type="term" value="C:lipid droplet"/>
    <property type="evidence" value="ECO:0007669"/>
    <property type="project" value="UniProtKB-SubCell"/>
</dbReference>
<evidence type="ECO:0000256" key="4">
    <source>
        <dbReference type="ARBA" id="ARBA00022824"/>
    </source>
</evidence>
<dbReference type="EMBL" id="OV121132">
    <property type="protein sequence ID" value="CAH0546455.1"/>
    <property type="molecule type" value="Genomic_DNA"/>
</dbReference>
<comment type="subcellular location">
    <subcellularLocation>
        <location evidence="1">Endoplasmic reticulum membrane</location>
        <topology evidence="1">Peripheral membrane protein</topology>
    </subcellularLocation>
    <subcellularLocation>
        <location evidence="2">Lipid droplet</location>
    </subcellularLocation>
</comment>
<feature type="transmembrane region" description="Helical" evidence="10">
    <location>
        <begin position="20"/>
        <end position="53"/>
    </location>
</feature>
<feature type="compositionally biased region" description="Low complexity" evidence="9">
    <location>
        <begin position="337"/>
        <end position="361"/>
    </location>
</feature>
<feature type="compositionally biased region" description="Basic and acidic residues" evidence="9">
    <location>
        <begin position="382"/>
        <end position="394"/>
    </location>
</feature>
<keyword evidence="3" id="KW-0551">Lipid droplet</keyword>
<dbReference type="Proteomes" id="UP001154078">
    <property type="component" value="Chromosome 1"/>
</dbReference>
<dbReference type="Gene3D" id="1.10.8.10">
    <property type="entry name" value="DNA helicase RuvA subunit, C-terminal domain"/>
    <property type="match status" value="1"/>
</dbReference>
<evidence type="ECO:0000256" key="10">
    <source>
        <dbReference type="SAM" id="Phobius"/>
    </source>
</evidence>
<dbReference type="PANTHER" id="PTHR15486">
    <property type="entry name" value="ANCIENT UBIQUITOUS PROTEIN"/>
    <property type="match status" value="1"/>
</dbReference>
<dbReference type="SMART" id="SM00546">
    <property type="entry name" value="CUE"/>
    <property type="match status" value="1"/>
</dbReference>
<keyword evidence="10" id="KW-1133">Transmembrane helix</keyword>
<reference evidence="12" key="1">
    <citation type="submission" date="2021-12" db="EMBL/GenBank/DDBJ databases">
        <authorList>
            <person name="King R."/>
        </authorList>
    </citation>
    <scope>NUCLEOTIDE SEQUENCE</scope>
</reference>
<feature type="domain" description="CUE" evidence="11">
    <location>
        <begin position="287"/>
        <end position="329"/>
    </location>
</feature>
<dbReference type="InterPro" id="IPR048056">
    <property type="entry name" value="AUP1_CUE"/>
</dbReference>
<dbReference type="AlphaFoldDB" id="A0A9P0AP64"/>
<evidence type="ECO:0000256" key="6">
    <source>
        <dbReference type="ARBA" id="ARBA00035634"/>
    </source>
</evidence>
<proteinExistence type="inferred from homology"/>
<protein>
    <recommendedName>
        <fullName evidence="7">Lipid droplet-regulating VLDL assembly factor AUP1</fullName>
    </recommendedName>
    <alternativeName>
        <fullName evidence="8">Ancient ubiquitous protein 1</fullName>
    </alternativeName>
</protein>
<gene>
    <name evidence="12" type="ORF">MELIAE_LOCUS617</name>
</gene>
<organism evidence="12 13">
    <name type="scientific">Brassicogethes aeneus</name>
    <name type="common">Rape pollen beetle</name>
    <name type="synonym">Meligethes aeneus</name>
    <dbReference type="NCBI Taxonomy" id="1431903"/>
    <lineage>
        <taxon>Eukaryota</taxon>
        <taxon>Metazoa</taxon>
        <taxon>Ecdysozoa</taxon>
        <taxon>Arthropoda</taxon>
        <taxon>Hexapoda</taxon>
        <taxon>Insecta</taxon>
        <taxon>Pterygota</taxon>
        <taxon>Neoptera</taxon>
        <taxon>Endopterygota</taxon>
        <taxon>Coleoptera</taxon>
        <taxon>Polyphaga</taxon>
        <taxon>Cucujiformia</taxon>
        <taxon>Nitidulidae</taxon>
        <taxon>Meligethinae</taxon>
        <taxon>Brassicogethes</taxon>
    </lineage>
</organism>
<keyword evidence="4" id="KW-0256">Endoplasmic reticulum</keyword>
<dbReference type="CDD" id="cd14420">
    <property type="entry name" value="CUE_AUP1"/>
    <property type="match status" value="1"/>
</dbReference>
<dbReference type="InterPro" id="IPR003892">
    <property type="entry name" value="CUE"/>
</dbReference>
<keyword evidence="10" id="KW-0812">Transmembrane</keyword>
<evidence type="ECO:0000256" key="1">
    <source>
        <dbReference type="ARBA" id="ARBA00004406"/>
    </source>
</evidence>
<dbReference type="OrthoDB" id="1854593at2759"/>
<dbReference type="PANTHER" id="PTHR15486:SF96">
    <property type="entry name" value="LIPID DROPLET-REGULATING VLDL ASSEMBLY FACTOR AUP1"/>
    <property type="match status" value="1"/>
</dbReference>
<keyword evidence="13" id="KW-1185">Reference proteome</keyword>
<evidence type="ECO:0000259" key="11">
    <source>
        <dbReference type="PROSITE" id="PS51140"/>
    </source>
</evidence>
<dbReference type="GO" id="GO:0043130">
    <property type="term" value="F:ubiquitin binding"/>
    <property type="evidence" value="ECO:0007669"/>
    <property type="project" value="InterPro"/>
</dbReference>
<name>A0A9P0AP64_BRAAE</name>
<evidence type="ECO:0000313" key="12">
    <source>
        <dbReference type="EMBL" id="CAH0546455.1"/>
    </source>
</evidence>
<sequence>MSNIEIKHLFRTNRFPESEIKLCLLFFYAPFGVILFILRIILLIGLLICGSILSETQLIQKFLNKIACLSLGIIVQVENPEAKENVNVYISNSVSLFDHLALQAATGSLTPGIKNSLVKSKGFGAKYFGSQSNLDTFKKTLIEWVTGNKVALNFTPEGKMTNGKGVLKFKTLPFQISTRVQPIALKIERPVLEMSVNRLGSSNLVDCIVYMFSPVTVYKLKFLPALENKSNTVQEFAEIVRQHIATSLMVPTPNFSASDLIEFEKKTLIEEQRAMEAQSRAPSQRPELQRMSMQVKEVLPHVPLKAIYNDLCITKSIDTTITNILEGRVHFISEPIPSTSASPQPSTSSSLPSAKSSPAESSGGGGGRVMFNTAASSFPKSASERNKSFQERKDQLIANARRRYIEKHNLDLPLY</sequence>
<dbReference type="GO" id="GO:0005789">
    <property type="term" value="C:endoplasmic reticulum membrane"/>
    <property type="evidence" value="ECO:0007669"/>
    <property type="project" value="UniProtKB-SubCell"/>
</dbReference>
<keyword evidence="5 10" id="KW-0472">Membrane</keyword>
<evidence type="ECO:0000256" key="9">
    <source>
        <dbReference type="SAM" id="MobiDB-lite"/>
    </source>
</evidence>
<accession>A0A9P0AP64</accession>
<evidence type="ECO:0000256" key="3">
    <source>
        <dbReference type="ARBA" id="ARBA00022677"/>
    </source>
</evidence>
<evidence type="ECO:0000256" key="8">
    <source>
        <dbReference type="ARBA" id="ARBA00035713"/>
    </source>
</evidence>
<evidence type="ECO:0000256" key="5">
    <source>
        <dbReference type="ARBA" id="ARBA00023136"/>
    </source>
</evidence>
<dbReference type="PROSITE" id="PS51140">
    <property type="entry name" value="CUE"/>
    <property type="match status" value="1"/>
</dbReference>